<dbReference type="PROSITE" id="PS51318">
    <property type="entry name" value="TAT"/>
    <property type="match status" value="1"/>
</dbReference>
<accession>A0A4Q7NGZ1</accession>
<protein>
    <recommendedName>
        <fullName evidence="1">N,N-dimethylformamidase beta subunit-like C-terminal domain-containing protein</fullName>
    </recommendedName>
</protein>
<proteinExistence type="predicted"/>
<name>A0A4Q7NGZ1_9ACTN</name>
<dbReference type="OrthoDB" id="505641at2"/>
<evidence type="ECO:0000313" key="3">
    <source>
        <dbReference type="Proteomes" id="UP000293638"/>
    </source>
</evidence>
<dbReference type="RefSeq" id="WP_130493872.1">
    <property type="nucleotide sequence ID" value="NZ_SGXD01000004.1"/>
</dbReference>
<evidence type="ECO:0000313" key="2">
    <source>
        <dbReference type="EMBL" id="RZS82716.1"/>
    </source>
</evidence>
<dbReference type="InterPro" id="IPR006311">
    <property type="entry name" value="TAT_signal"/>
</dbReference>
<gene>
    <name evidence="2" type="ORF">EV189_3111</name>
</gene>
<keyword evidence="3" id="KW-1185">Reference proteome</keyword>
<dbReference type="Proteomes" id="UP000293638">
    <property type="component" value="Unassembled WGS sequence"/>
</dbReference>
<dbReference type="EMBL" id="SGXD01000004">
    <property type="protein sequence ID" value="RZS82716.1"/>
    <property type="molecule type" value="Genomic_DNA"/>
</dbReference>
<evidence type="ECO:0000259" key="1">
    <source>
        <dbReference type="Pfam" id="PF20254"/>
    </source>
</evidence>
<reference evidence="2 3" key="1">
    <citation type="submission" date="2019-02" db="EMBL/GenBank/DDBJ databases">
        <title>Genomic Encyclopedia of Type Strains, Phase IV (KMG-IV): sequencing the most valuable type-strain genomes for metagenomic binning, comparative biology and taxonomic classification.</title>
        <authorList>
            <person name="Goeker M."/>
        </authorList>
    </citation>
    <scope>NUCLEOTIDE SEQUENCE [LARGE SCALE GENOMIC DNA]</scope>
    <source>
        <strain evidence="2 3">DSM 45622</strain>
    </source>
</reference>
<dbReference type="AlphaFoldDB" id="A0A4Q7NGZ1"/>
<dbReference type="InterPro" id="IPR046540">
    <property type="entry name" value="DMFA2_C"/>
</dbReference>
<comment type="caution">
    <text evidence="2">The sequence shown here is derived from an EMBL/GenBank/DDBJ whole genome shotgun (WGS) entry which is preliminary data.</text>
</comment>
<dbReference type="Pfam" id="PF20254">
    <property type="entry name" value="DMFA2_C"/>
    <property type="match status" value="1"/>
</dbReference>
<sequence length="525" mass="55543">MTGTGGVPLDRRRVLGLGAALGAGLVTGACTSDPAPPPRPVPTPTPALVRRARRRPFEPAEVPTRFWDAQARAPREREVEGFADRVSVLPGEPVRLFLSSTAPEVRVTAYRVGWYAGAGAARVWASGTVPARLQPPGVTTGPLRTVVAPWEPTLTVPTAGWRPGAYLLRLDASSGGSSMVPLVVRSTSTAGALVLSSAVATWQAYNAWGGRSLYHGTGGLGDDAGRSLAVSFDRPYDKGGDDIFRNYELPVVQLAERLGLPVAYTTSVQLDSDPSLLSGAKALVSLGHDEYWSVAMRQHATAARDAGTNIAFLGANACYRRIRFGETELGSGRLVTCYKGAWHEDPYVHTDPAQVTTDWRADPHPEPEATLVGPQYEGFPVRGDYTVTNAGSWVFAGTGLRDGDTLPRLAGPEYDRVMPQPGLPAGLELLAHSKVVCRGVRTFQDSAYYTTASGAGVLSTGTMRWVGSVGGNCGTRVKDVTTRATANVLEAFAAGPAGLQHPAEGGATEVDTYPGDAVAARRDLW</sequence>
<organism evidence="2 3">
    <name type="scientific">Motilibacter rhizosphaerae</name>
    <dbReference type="NCBI Taxonomy" id="598652"/>
    <lineage>
        <taxon>Bacteria</taxon>
        <taxon>Bacillati</taxon>
        <taxon>Actinomycetota</taxon>
        <taxon>Actinomycetes</taxon>
        <taxon>Motilibacterales</taxon>
        <taxon>Motilibacteraceae</taxon>
        <taxon>Motilibacter</taxon>
    </lineage>
</organism>
<feature type="domain" description="N,N-dimethylformamidase beta subunit-like C-terminal" evidence="1">
    <location>
        <begin position="106"/>
        <end position="470"/>
    </location>
</feature>